<dbReference type="InterPro" id="IPR029063">
    <property type="entry name" value="SAM-dependent_MTases_sf"/>
</dbReference>
<dbReference type="Pfam" id="PF07669">
    <property type="entry name" value="Eco57I"/>
    <property type="match status" value="1"/>
</dbReference>
<keyword evidence="3" id="KW-0378">Hydrolase</keyword>
<dbReference type="Pfam" id="PF04851">
    <property type="entry name" value="ResIII"/>
    <property type="match status" value="1"/>
</dbReference>
<dbReference type="Proteomes" id="UP000501945">
    <property type="component" value="Chromosome"/>
</dbReference>
<proteinExistence type="predicted"/>
<dbReference type="Gene3D" id="3.40.50.150">
    <property type="entry name" value="Vaccinia Virus protein VP39"/>
    <property type="match status" value="1"/>
</dbReference>
<name>A0A6H0UFB4_9LACT</name>
<keyword evidence="3" id="KW-0067">ATP-binding</keyword>
<dbReference type="InterPro" id="IPR006935">
    <property type="entry name" value="Helicase/UvrB_N"/>
</dbReference>
<dbReference type="GO" id="GO:0009007">
    <property type="term" value="F:site-specific DNA-methyltransferase (adenine-specific) activity"/>
    <property type="evidence" value="ECO:0007669"/>
    <property type="project" value="UniProtKB-EC"/>
</dbReference>
<sequence>MMNKTLIKTTRTLTPQIYAWWTPDIPKYENWLKIGYTTRTAEKRISEQASQMIIDKKVLWHYDARFMNGSGYFDDHDLHDYLTRIKKIPREEGSEWFDYTPDMKKSEQDFQDFVFQKFEQTDELKHQDYTLRKEQKSAVKQTLEYFQNHQNSEFLWNAKPRFGKTLTTYDLARKLEADNVLVVTNRPAIANSWFDDFEKFIAWQTDFYFVSESESLTDRKTMKRAEFINTTLDNDNAKQISFVSLQDLKGSQYFGGGYDKLKWVRDINWDLLVIDEAHEGVDTFKTDSAFNRLNRKWTLHLSGTPFKALASDKFTKEQVYTWSYEDEQSAKQEWEQSGEDSNPYEKLPTLNLFTYQLSQMMVDKVNQGAKVDEEEIPYFFDLNEFFSTNDSGKLTYEADVSKFLDCLTKNEKYPFSTPELRDELKHTFWLLNRVASAKALAKLLKEHEVFSEYEVIIAAGDGNAEAEDISKNEASLERVKKAIEVNDKTITLSVGQLTTGITIPEWTAVVMLTNIKSPSLYMQAAFRAQNAYEFEEDGELKRKENAYIFDFAPERTLILFDEFANNLKTSTSNGGGTSEEREQNITTLLNFLPVIGEDSEGKMIELDAGKVLSIPHQLKATEVVRHGFMSNFLFANISGIFQAPKIVLDTLNQLQTAKEERTVNKKVELPRELVVDETGKVQVSDELVINKTEAIFTPEKKIQVAQVIRENVAKVAEPTNTRATEEFVKKISKTVASQATPELSQLKIQFENVRQSDVKKIQTQIEQKIQKEVKTVALDFDKKQVEIKQEYERKAEEAPTATAKAEILEAQKVELDGIFANYQTAIQEVVVTQVAEAQQEAIKEQAVRQDERKKKVVEDDVRDHLRGFSRTIPSFLMAYGDRNLTLANFDDYTPDEVFEEVTGITEEQFRFLRDGGDFENEDGEIEHFDGHLFEETVFNQSIQEFLNKKEQLADYFDERHTEDIFDYIPAQKTNQIFTPKRIVSMMVDLLEKENSEIFKNKNLKFIDLYTKSGLYLTELVKRLTMGLKDEIPDETERITHILENQIYAVAPSEIIYSISKAFIYGTDKAVKFDSNLKLYDLVPSAQAGTVKEKLAEIYGDENLKFDVVIGNPPYQDESVGDSTQAPPIYHKFMDEAYKIADKVELITPARFLFNAGATPRSWNEKMLNDEYLKVLFYEQEAAKIFPNTIITGGIAVTYRDSTKKSGAIEVFTNFEKLNAIIKKVESENETSFSTIFYGQNAYQFLPIFHEENPNAKDVMSKGHEKDVITNAFDTLDFAFYDKKPDNGDYIQISGRQNNKRTNKFIKAKYIKVHENLDKWKVFVPKANGASGMLQADDSARIISTPLIGEPYCGHTQTYVSVGKFDTRIEAENAMKYIKTKFARIMLGVLKVTQDNPAPKWKYVPLQDFTPNSDIDWTKSIPEIDQKLYAKYGLSQDEIDFIEEKVRAME</sequence>
<dbReference type="InterPro" id="IPR014001">
    <property type="entry name" value="Helicase_ATP-bd"/>
</dbReference>
<dbReference type="InterPro" id="IPR027417">
    <property type="entry name" value="P-loop_NTPase"/>
</dbReference>
<organism evidence="3 4">
    <name type="scientific">Pseudolactococcus raffinolactis</name>
    <dbReference type="NCBI Taxonomy" id="1366"/>
    <lineage>
        <taxon>Bacteria</taxon>
        <taxon>Bacillati</taxon>
        <taxon>Bacillota</taxon>
        <taxon>Bacilli</taxon>
        <taxon>Lactobacillales</taxon>
        <taxon>Streptococcaceae</taxon>
        <taxon>Pseudolactococcus</taxon>
    </lineage>
</organism>
<dbReference type="GO" id="GO:0009432">
    <property type="term" value="P:SOS response"/>
    <property type="evidence" value="ECO:0007669"/>
    <property type="project" value="UniProtKB-KW"/>
</dbReference>
<evidence type="ECO:0000259" key="2">
    <source>
        <dbReference type="SMART" id="SM00487"/>
    </source>
</evidence>
<keyword evidence="3" id="KW-0547">Nucleotide-binding</keyword>
<dbReference type="GO" id="GO:0004386">
    <property type="term" value="F:helicase activity"/>
    <property type="evidence" value="ECO:0007669"/>
    <property type="project" value="UniProtKB-KW"/>
</dbReference>
<dbReference type="GO" id="GO:0032259">
    <property type="term" value="P:methylation"/>
    <property type="evidence" value="ECO:0007669"/>
    <property type="project" value="InterPro"/>
</dbReference>
<dbReference type="GO" id="GO:0005524">
    <property type="term" value="F:ATP binding"/>
    <property type="evidence" value="ECO:0007669"/>
    <property type="project" value="InterPro"/>
</dbReference>
<reference evidence="3 4" key="1">
    <citation type="submission" date="2019-12" db="EMBL/GenBank/DDBJ databases">
        <title>Whole genome sequences of Lactococcus raffinolactis strains isolated from sewage.</title>
        <authorList>
            <person name="Ybazeta G."/>
            <person name="Ross M."/>
            <person name="Brabant-Kirwan D."/>
            <person name="Saleh M."/>
            <person name="Dillon J.A."/>
            <person name="Splinter K."/>
            <person name="Nokhbeh R."/>
        </authorList>
    </citation>
    <scope>NUCLEOTIDE SEQUENCE [LARGE SCALE GENOMIC DNA]</scope>
    <source>
        <strain evidence="3 4">Lr_19_5</strain>
    </source>
</reference>
<gene>
    <name evidence="3" type="ORF">GU336_04520</name>
</gene>
<dbReference type="PANTHER" id="PTHR47396:SF1">
    <property type="entry name" value="ATP-DEPENDENT HELICASE IRC3-RELATED"/>
    <property type="match status" value="1"/>
</dbReference>
<feature type="domain" description="Helicase ATP-binding" evidence="2">
    <location>
        <begin position="127"/>
        <end position="335"/>
    </location>
</feature>
<evidence type="ECO:0000313" key="4">
    <source>
        <dbReference type="Proteomes" id="UP000501945"/>
    </source>
</evidence>
<dbReference type="EMBL" id="CP047616">
    <property type="protein sequence ID" value="QIW53463.1"/>
    <property type="molecule type" value="Genomic_DNA"/>
</dbReference>
<keyword evidence="1" id="KW-0227">DNA damage</keyword>
<keyword evidence="1" id="KW-0742">SOS response</keyword>
<dbReference type="InterPro" id="IPR050742">
    <property type="entry name" value="Helicase_Restrict-Modif_Enz"/>
</dbReference>
<dbReference type="SMART" id="SM00487">
    <property type="entry name" value="DEXDc"/>
    <property type="match status" value="1"/>
</dbReference>
<dbReference type="GO" id="GO:0003677">
    <property type="term" value="F:DNA binding"/>
    <property type="evidence" value="ECO:0007669"/>
    <property type="project" value="InterPro"/>
</dbReference>
<keyword evidence="3" id="KW-0347">Helicase</keyword>
<dbReference type="REBASE" id="394670">
    <property type="entry name" value="Lra195ORF4515P"/>
</dbReference>
<dbReference type="InterPro" id="IPR011639">
    <property type="entry name" value="MethylTrfase_TaqI-like_dom"/>
</dbReference>
<protein>
    <submittedName>
        <fullName evidence="3">DEAD/DEAH box helicase family protein</fullName>
    </submittedName>
</protein>
<evidence type="ECO:0000256" key="1">
    <source>
        <dbReference type="ARBA" id="ARBA00023236"/>
    </source>
</evidence>
<dbReference type="Gene3D" id="3.40.50.300">
    <property type="entry name" value="P-loop containing nucleotide triphosphate hydrolases"/>
    <property type="match status" value="2"/>
</dbReference>
<dbReference type="GO" id="GO:0006304">
    <property type="term" value="P:DNA modification"/>
    <property type="evidence" value="ECO:0007669"/>
    <property type="project" value="InterPro"/>
</dbReference>
<dbReference type="SUPFAM" id="SSF52540">
    <property type="entry name" value="P-loop containing nucleoside triphosphate hydrolases"/>
    <property type="match status" value="2"/>
</dbReference>
<dbReference type="GO" id="GO:0005829">
    <property type="term" value="C:cytosol"/>
    <property type="evidence" value="ECO:0007669"/>
    <property type="project" value="TreeGrafter"/>
</dbReference>
<accession>A0A6H0UFB4</accession>
<dbReference type="PANTHER" id="PTHR47396">
    <property type="entry name" value="TYPE I RESTRICTION ENZYME ECOKI R PROTEIN"/>
    <property type="match status" value="1"/>
</dbReference>
<dbReference type="PROSITE" id="PS00092">
    <property type="entry name" value="N6_MTASE"/>
    <property type="match status" value="1"/>
</dbReference>
<dbReference type="InterPro" id="IPR002052">
    <property type="entry name" value="DNA_methylase_N6_adenine_CS"/>
</dbReference>
<dbReference type="GO" id="GO:0016787">
    <property type="term" value="F:hydrolase activity"/>
    <property type="evidence" value="ECO:0007669"/>
    <property type="project" value="InterPro"/>
</dbReference>
<evidence type="ECO:0000313" key="3">
    <source>
        <dbReference type="EMBL" id="QIW53463.1"/>
    </source>
</evidence>
<dbReference type="SUPFAM" id="SSF53335">
    <property type="entry name" value="S-adenosyl-L-methionine-dependent methyltransferases"/>
    <property type="match status" value="1"/>
</dbReference>